<dbReference type="GO" id="GO:0003677">
    <property type="term" value="F:DNA binding"/>
    <property type="evidence" value="ECO:0007669"/>
    <property type="project" value="UniProtKB-KW"/>
</dbReference>
<dbReference type="Gene3D" id="2.60.120.10">
    <property type="entry name" value="Jelly Rolls"/>
    <property type="match status" value="1"/>
</dbReference>
<feature type="domain" description="HTH crp-type" evidence="4">
    <location>
        <begin position="171"/>
        <end position="244"/>
    </location>
</feature>
<evidence type="ECO:0000256" key="2">
    <source>
        <dbReference type="ARBA" id="ARBA00023125"/>
    </source>
</evidence>
<dbReference type="PANTHER" id="PTHR24567">
    <property type="entry name" value="CRP FAMILY TRANSCRIPTIONAL REGULATORY PROTEIN"/>
    <property type="match status" value="1"/>
</dbReference>
<dbReference type="InterPro" id="IPR018335">
    <property type="entry name" value="Tscrpt_reg_HTH_Crp-type_CS"/>
</dbReference>
<dbReference type="PANTHER" id="PTHR24567:SF75">
    <property type="entry name" value="FUMARATE AND NITRATE REDUCTION REGULATORY PROTEIN"/>
    <property type="match status" value="1"/>
</dbReference>
<dbReference type="InterPro" id="IPR036390">
    <property type="entry name" value="WH_DNA-bd_sf"/>
</dbReference>
<organism evidence="5 6">
    <name type="scientific">Massilia eurypsychrophila</name>
    <dbReference type="NCBI Taxonomy" id="1485217"/>
    <lineage>
        <taxon>Bacteria</taxon>
        <taxon>Pseudomonadati</taxon>
        <taxon>Pseudomonadota</taxon>
        <taxon>Betaproteobacteria</taxon>
        <taxon>Burkholderiales</taxon>
        <taxon>Oxalobacteraceae</taxon>
        <taxon>Telluria group</taxon>
        <taxon>Massilia</taxon>
    </lineage>
</organism>
<evidence type="ECO:0000256" key="1">
    <source>
        <dbReference type="ARBA" id="ARBA00023015"/>
    </source>
</evidence>
<dbReference type="InterPro" id="IPR018490">
    <property type="entry name" value="cNMP-bd_dom_sf"/>
</dbReference>
<reference evidence="5 6" key="1">
    <citation type="submission" date="2017-10" db="EMBL/GenBank/DDBJ databases">
        <title>Massilia psychrophilum sp. nov., a novel purple-pigmented bacterium isolated from Tianshan glacier, Xinjiang Municipality, China.</title>
        <authorList>
            <person name="Wang H."/>
        </authorList>
    </citation>
    <scope>NUCLEOTIDE SEQUENCE [LARGE SCALE GENOMIC DNA]</scope>
    <source>
        <strain evidence="5 6">JCM 30074</strain>
    </source>
</reference>
<dbReference type="PRINTS" id="PR00034">
    <property type="entry name" value="HTHCRP"/>
</dbReference>
<gene>
    <name evidence="5" type="ORF">CR105_22080</name>
</gene>
<protein>
    <submittedName>
        <fullName evidence="5">Transcriptional regulator</fullName>
    </submittedName>
</protein>
<dbReference type="SUPFAM" id="SSF51206">
    <property type="entry name" value="cAMP-binding domain-like"/>
    <property type="match status" value="1"/>
</dbReference>
<dbReference type="InterPro" id="IPR050397">
    <property type="entry name" value="Env_Response_Regulators"/>
</dbReference>
<evidence type="ECO:0000313" key="6">
    <source>
        <dbReference type="Proteomes" id="UP000230390"/>
    </source>
</evidence>
<dbReference type="PROSITE" id="PS51063">
    <property type="entry name" value="HTH_CRP_2"/>
    <property type="match status" value="1"/>
</dbReference>
<dbReference type="SMART" id="SM00419">
    <property type="entry name" value="HTH_CRP"/>
    <property type="match status" value="1"/>
</dbReference>
<dbReference type="Pfam" id="PF13545">
    <property type="entry name" value="HTH_Crp_2"/>
    <property type="match status" value="1"/>
</dbReference>
<name>A0A2G8TA09_9BURK</name>
<keyword evidence="3" id="KW-0804">Transcription</keyword>
<accession>A0A2G8TA09</accession>
<proteinExistence type="predicted"/>
<dbReference type="AlphaFoldDB" id="A0A2G8TA09"/>
<dbReference type="CDD" id="cd00092">
    <property type="entry name" value="HTH_CRP"/>
    <property type="match status" value="1"/>
</dbReference>
<dbReference type="SUPFAM" id="SSF46785">
    <property type="entry name" value="Winged helix' DNA-binding domain"/>
    <property type="match status" value="1"/>
</dbReference>
<dbReference type="FunFam" id="1.10.10.10:FF:000028">
    <property type="entry name" value="Fumarate/nitrate reduction transcriptional regulator Fnr"/>
    <property type="match status" value="1"/>
</dbReference>
<dbReference type="PROSITE" id="PS00042">
    <property type="entry name" value="HTH_CRP_1"/>
    <property type="match status" value="1"/>
</dbReference>
<keyword evidence="6" id="KW-1185">Reference proteome</keyword>
<dbReference type="CDD" id="cd00038">
    <property type="entry name" value="CAP_ED"/>
    <property type="match status" value="1"/>
</dbReference>
<dbReference type="EMBL" id="PDOC01000020">
    <property type="protein sequence ID" value="PIL42803.1"/>
    <property type="molecule type" value="Genomic_DNA"/>
</dbReference>
<dbReference type="InterPro" id="IPR000595">
    <property type="entry name" value="cNMP-bd_dom"/>
</dbReference>
<dbReference type="InterPro" id="IPR036388">
    <property type="entry name" value="WH-like_DNA-bd_sf"/>
</dbReference>
<sequence length="269" mass="29960">MHSTTKLLRFDESRATSGITDIYASPCMACSARKACVSNLFSAQESLQFEQLVVGRRRVARHASLYHEHDRFEMLYAVRYGQFKLLSRDANGSQRVAQFCMPGDLVGLDAIATGRHNFRLMALENSEVCEIPFAGVTKMMASEPAIQRRFLQSMSLALNDQYGRSSLLSLASLDERFASFLLQMGERYSRLGYSEKSFRLSMTRGDIGSYLGTTVESVSRLVSRFNAQGAVSITGRTVDLIDRDHLLSILSSEDPPFQAASNNLSGSRH</sequence>
<evidence type="ECO:0000256" key="3">
    <source>
        <dbReference type="ARBA" id="ARBA00023163"/>
    </source>
</evidence>
<dbReference type="Proteomes" id="UP000230390">
    <property type="component" value="Unassembled WGS sequence"/>
</dbReference>
<dbReference type="GO" id="GO:0003700">
    <property type="term" value="F:DNA-binding transcription factor activity"/>
    <property type="evidence" value="ECO:0007669"/>
    <property type="project" value="InterPro"/>
</dbReference>
<dbReference type="Pfam" id="PF00027">
    <property type="entry name" value="cNMP_binding"/>
    <property type="match status" value="1"/>
</dbReference>
<evidence type="ECO:0000259" key="4">
    <source>
        <dbReference type="PROSITE" id="PS51063"/>
    </source>
</evidence>
<keyword evidence="1" id="KW-0805">Transcription regulation</keyword>
<evidence type="ECO:0000313" key="5">
    <source>
        <dbReference type="EMBL" id="PIL42803.1"/>
    </source>
</evidence>
<dbReference type="GO" id="GO:0005829">
    <property type="term" value="C:cytosol"/>
    <property type="evidence" value="ECO:0007669"/>
    <property type="project" value="TreeGrafter"/>
</dbReference>
<keyword evidence="2" id="KW-0238">DNA-binding</keyword>
<dbReference type="InterPro" id="IPR014710">
    <property type="entry name" value="RmlC-like_jellyroll"/>
</dbReference>
<dbReference type="OrthoDB" id="7643467at2"/>
<comment type="caution">
    <text evidence="5">The sequence shown here is derived from an EMBL/GenBank/DDBJ whole genome shotgun (WGS) entry which is preliminary data.</text>
</comment>
<dbReference type="InterPro" id="IPR012318">
    <property type="entry name" value="HTH_CRP"/>
</dbReference>
<dbReference type="Gene3D" id="1.10.10.10">
    <property type="entry name" value="Winged helix-like DNA-binding domain superfamily/Winged helix DNA-binding domain"/>
    <property type="match status" value="1"/>
</dbReference>